<dbReference type="PATRIC" id="fig|1230458.4.peg.164"/>
<evidence type="ECO:0000313" key="2">
    <source>
        <dbReference type="Proteomes" id="UP000011648"/>
    </source>
</evidence>
<protein>
    <submittedName>
        <fullName evidence="1">Uncharacterized protein</fullName>
    </submittedName>
</protein>
<gene>
    <name evidence="1" type="ORF">C484_00895</name>
</gene>
<name>M0ADS4_9EURY</name>
<dbReference type="AlphaFoldDB" id="M0ADS4"/>
<proteinExistence type="predicted"/>
<dbReference type="Proteomes" id="UP000011648">
    <property type="component" value="Unassembled WGS sequence"/>
</dbReference>
<comment type="caution">
    <text evidence="1">The sequence shown here is derived from an EMBL/GenBank/DDBJ whole genome shotgun (WGS) entry which is preliminary data.</text>
</comment>
<evidence type="ECO:0000313" key="1">
    <source>
        <dbReference type="EMBL" id="ELY96536.1"/>
    </source>
</evidence>
<dbReference type="RefSeq" id="WP_006824092.1">
    <property type="nucleotide sequence ID" value="NZ_AOIL01000007.1"/>
</dbReference>
<organism evidence="1 2">
    <name type="scientific">Natrialba taiwanensis DSM 12281</name>
    <dbReference type="NCBI Taxonomy" id="1230458"/>
    <lineage>
        <taxon>Archaea</taxon>
        <taxon>Methanobacteriati</taxon>
        <taxon>Methanobacteriota</taxon>
        <taxon>Stenosarchaea group</taxon>
        <taxon>Halobacteria</taxon>
        <taxon>Halobacteriales</taxon>
        <taxon>Natrialbaceae</taxon>
        <taxon>Natrialba</taxon>
    </lineage>
</organism>
<keyword evidence="2" id="KW-1185">Reference proteome</keyword>
<reference evidence="1 2" key="1">
    <citation type="journal article" date="2014" name="PLoS Genet.">
        <title>Phylogenetically driven sequencing of extremely halophilic archaea reveals strategies for static and dynamic osmo-response.</title>
        <authorList>
            <person name="Becker E.A."/>
            <person name="Seitzer P.M."/>
            <person name="Tritt A."/>
            <person name="Larsen D."/>
            <person name="Krusor M."/>
            <person name="Yao A.I."/>
            <person name="Wu D."/>
            <person name="Madern D."/>
            <person name="Eisen J.A."/>
            <person name="Darling A.E."/>
            <person name="Facciotti M.T."/>
        </authorList>
    </citation>
    <scope>NUCLEOTIDE SEQUENCE [LARGE SCALE GENOMIC DNA]</scope>
    <source>
        <strain evidence="1 2">DSM 12281</strain>
    </source>
</reference>
<accession>M0ADS4</accession>
<sequence length="199" mass="21401">MTWTKPQVTIHNAEIGGQTVDGTFVFPSDIGLEYEMRTQEFFQSEGTLSVAASSILDVIADQTDPDIGDGIRQELSFDIGGGIHAITLDFRGYTGSPHQWGSTGNGGSATDATGGDLHAQMAVFDRFLNTARIDSTNPATLQAGEYSDEGRYGPLQVVPENPNVRFDSTEQSSIYEGSVTWVETVSLDRVIDGSKQTDG</sequence>
<dbReference type="OrthoDB" id="196225at2157"/>
<dbReference type="EMBL" id="AOIL01000007">
    <property type="protein sequence ID" value="ELY96536.1"/>
    <property type="molecule type" value="Genomic_DNA"/>
</dbReference>